<accession>A0AAE0LGW9</accession>
<dbReference type="GO" id="GO:0008757">
    <property type="term" value="F:S-adenosylmethionine-dependent methyltransferase activity"/>
    <property type="evidence" value="ECO:0007669"/>
    <property type="project" value="InterPro"/>
</dbReference>
<dbReference type="InterPro" id="IPR029063">
    <property type="entry name" value="SAM-dependent_MTases_sf"/>
</dbReference>
<dbReference type="InterPro" id="IPR036873">
    <property type="entry name" value="Rhodanese-like_dom_sf"/>
</dbReference>
<dbReference type="Gene3D" id="3.40.250.10">
    <property type="entry name" value="Rhodanese-like domain"/>
    <property type="match status" value="1"/>
</dbReference>
<name>A0AAE0LGW9_9CHLO</name>
<evidence type="ECO:0000259" key="1">
    <source>
        <dbReference type="Pfam" id="PF08241"/>
    </source>
</evidence>
<sequence>MVFSTIISGITEARMALTTWHTEAAETRCGLLDMRSAADFSLLHVRGSTNIPAEQVQERSFELPPRGSTLAILADDLAALEETIPYLHGNGYTLVPVIGLPQPSSQALEHVLEGAGLEERGAVCPPVYLWKPSPCFAEAMAHIEKLLLSEKLETFTDLDNQDSEARCTAGVPASLAVDVGCGAGRDCVWLASRQAVVWDVVGIDNDERLLERYKASSFSRSHRREANCFLNFAEKTGTSHRCTAVLADVQRTACLSDYANRCCLVHVSRYLHRPTLPAIKAMVAPGGFIVFHQFMEGSQSVGPCRPKNSKFLLQAGELRDLFAGWQVLMDDVRPISDGRPLSYFAARRPPVDMGYNETYHSRR</sequence>
<dbReference type="CDD" id="cd02440">
    <property type="entry name" value="AdoMet_MTases"/>
    <property type="match status" value="1"/>
</dbReference>
<organism evidence="2 3">
    <name type="scientific">Cymbomonas tetramitiformis</name>
    <dbReference type="NCBI Taxonomy" id="36881"/>
    <lineage>
        <taxon>Eukaryota</taxon>
        <taxon>Viridiplantae</taxon>
        <taxon>Chlorophyta</taxon>
        <taxon>Pyramimonadophyceae</taxon>
        <taxon>Pyramimonadales</taxon>
        <taxon>Pyramimonadaceae</taxon>
        <taxon>Cymbomonas</taxon>
    </lineage>
</organism>
<reference evidence="2 3" key="1">
    <citation type="journal article" date="2015" name="Genome Biol. Evol.">
        <title>Comparative Genomics of a Bacterivorous Green Alga Reveals Evolutionary Causalities and Consequences of Phago-Mixotrophic Mode of Nutrition.</title>
        <authorList>
            <person name="Burns J.A."/>
            <person name="Paasch A."/>
            <person name="Narechania A."/>
            <person name="Kim E."/>
        </authorList>
    </citation>
    <scope>NUCLEOTIDE SEQUENCE [LARGE SCALE GENOMIC DNA]</scope>
    <source>
        <strain evidence="2 3">PLY_AMNH</strain>
    </source>
</reference>
<dbReference type="AlphaFoldDB" id="A0AAE0LGW9"/>
<proteinExistence type="predicted"/>
<dbReference type="Proteomes" id="UP001190700">
    <property type="component" value="Unassembled WGS sequence"/>
</dbReference>
<feature type="domain" description="Methyltransferase type 11" evidence="1">
    <location>
        <begin position="177"/>
        <end position="290"/>
    </location>
</feature>
<gene>
    <name evidence="2" type="ORF">CYMTET_8019</name>
</gene>
<dbReference type="InterPro" id="IPR013216">
    <property type="entry name" value="Methyltransf_11"/>
</dbReference>
<dbReference type="EMBL" id="LGRX02002329">
    <property type="protein sequence ID" value="KAK3284330.1"/>
    <property type="molecule type" value="Genomic_DNA"/>
</dbReference>
<comment type="caution">
    <text evidence="2">The sequence shown here is derived from an EMBL/GenBank/DDBJ whole genome shotgun (WGS) entry which is preliminary data.</text>
</comment>
<keyword evidence="3" id="KW-1185">Reference proteome</keyword>
<protein>
    <recommendedName>
        <fullName evidence="1">Methyltransferase type 11 domain-containing protein</fullName>
    </recommendedName>
</protein>
<evidence type="ECO:0000313" key="3">
    <source>
        <dbReference type="Proteomes" id="UP001190700"/>
    </source>
</evidence>
<dbReference type="Pfam" id="PF08241">
    <property type="entry name" value="Methyltransf_11"/>
    <property type="match status" value="1"/>
</dbReference>
<dbReference type="Gene3D" id="3.40.50.150">
    <property type="entry name" value="Vaccinia Virus protein VP39"/>
    <property type="match status" value="1"/>
</dbReference>
<evidence type="ECO:0000313" key="2">
    <source>
        <dbReference type="EMBL" id="KAK3284330.1"/>
    </source>
</evidence>
<dbReference type="SUPFAM" id="SSF53335">
    <property type="entry name" value="S-adenosyl-L-methionine-dependent methyltransferases"/>
    <property type="match status" value="1"/>
</dbReference>
<dbReference type="SUPFAM" id="SSF52821">
    <property type="entry name" value="Rhodanese/Cell cycle control phosphatase"/>
    <property type="match status" value="1"/>
</dbReference>